<dbReference type="Gene3D" id="3.40.190.290">
    <property type="match status" value="1"/>
</dbReference>
<organism evidence="1 2">
    <name type="scientific">Shewanella canadensis</name>
    <dbReference type="NCBI Taxonomy" id="271096"/>
    <lineage>
        <taxon>Bacteria</taxon>
        <taxon>Pseudomonadati</taxon>
        <taxon>Pseudomonadota</taxon>
        <taxon>Gammaproteobacteria</taxon>
        <taxon>Alteromonadales</taxon>
        <taxon>Shewanellaceae</taxon>
        <taxon>Shewanella</taxon>
    </lineage>
</organism>
<dbReference type="SUPFAM" id="SSF53850">
    <property type="entry name" value="Periplasmic binding protein-like II"/>
    <property type="match status" value="1"/>
</dbReference>
<accession>A0A3S0KBD0</accession>
<comment type="caution">
    <text evidence="1">The sequence shown here is derived from an EMBL/GenBank/DDBJ whole genome shotgun (WGS) entry which is preliminary data.</text>
</comment>
<dbReference type="Proteomes" id="UP000267448">
    <property type="component" value="Unassembled WGS sequence"/>
</dbReference>
<reference evidence="1 2" key="1">
    <citation type="submission" date="2018-12" db="EMBL/GenBank/DDBJ databases">
        <authorList>
            <person name="Yu L."/>
        </authorList>
    </citation>
    <scope>NUCLEOTIDE SEQUENCE [LARGE SCALE GENOMIC DNA]</scope>
    <source>
        <strain evidence="1 2">HAW-EB2</strain>
    </source>
</reference>
<dbReference type="RefSeq" id="WP_126519704.1">
    <property type="nucleotide sequence ID" value="NZ_RXNU01000003.1"/>
</dbReference>
<dbReference type="EMBL" id="RXNU01000003">
    <property type="protein sequence ID" value="RTR39691.1"/>
    <property type="molecule type" value="Genomic_DNA"/>
</dbReference>
<protein>
    <recommendedName>
        <fullName evidence="3">LysR substrate-binding domain-containing protein</fullName>
    </recommendedName>
</protein>
<proteinExistence type="predicted"/>
<dbReference type="OrthoDB" id="9786526at2"/>
<sequence>MSVLKALLEINEGWTLLPKSLVHDELKTGTLVKLDVKELNQPVCFPLSLWSFKSKCPTPVRQALMQSICQITNGLVNKYQQI</sequence>
<evidence type="ECO:0008006" key="3">
    <source>
        <dbReference type="Google" id="ProtNLM"/>
    </source>
</evidence>
<evidence type="ECO:0000313" key="2">
    <source>
        <dbReference type="Proteomes" id="UP000267448"/>
    </source>
</evidence>
<keyword evidence="2" id="KW-1185">Reference proteome</keyword>
<name>A0A3S0KBD0_9GAMM</name>
<dbReference type="AlphaFoldDB" id="A0A3S0KBD0"/>
<gene>
    <name evidence="1" type="ORF">EKG38_07785</name>
</gene>
<evidence type="ECO:0000313" key="1">
    <source>
        <dbReference type="EMBL" id="RTR39691.1"/>
    </source>
</evidence>